<evidence type="ECO:0000313" key="1">
    <source>
        <dbReference type="EMBL" id="MDO7787221.1"/>
    </source>
</evidence>
<dbReference type="SUPFAM" id="SSF140500">
    <property type="entry name" value="BAS1536-like"/>
    <property type="match status" value="1"/>
</dbReference>
<dbReference type="Proteomes" id="UP001172911">
    <property type="component" value="Unassembled WGS sequence"/>
</dbReference>
<keyword evidence="2" id="KW-1185">Reference proteome</keyword>
<reference evidence="1" key="1">
    <citation type="journal article" date="2023" name="J. Hazard. Mater.">
        <title>Anaerobic biodegradation of pyrene and benzo[a]pyrene by a new sulfate-reducing Desulforamulus aquiferis strain DSA.</title>
        <authorList>
            <person name="Zhang Z."/>
            <person name="Sun J."/>
            <person name="Gong X."/>
            <person name="Wang C."/>
            <person name="Wang H."/>
        </authorList>
    </citation>
    <scope>NUCLEOTIDE SEQUENCE</scope>
    <source>
        <strain evidence="1">DSA</strain>
    </source>
</reference>
<proteinExistence type="predicted"/>
<sequence>MIIIRSAANKDIERLRKKLATISIDKPLSHPDVLQLSHRLDSEINKFMKQSKINASK</sequence>
<dbReference type="InterPro" id="IPR037208">
    <property type="entry name" value="Spo0E-like_sf"/>
</dbReference>
<dbReference type="GO" id="GO:0046983">
    <property type="term" value="F:protein dimerization activity"/>
    <property type="evidence" value="ECO:0007669"/>
    <property type="project" value="InterPro"/>
</dbReference>
<evidence type="ECO:0000313" key="2">
    <source>
        <dbReference type="Proteomes" id="UP001172911"/>
    </source>
</evidence>
<accession>A0AAW7ZDT6</accession>
<organism evidence="1 2">
    <name type="scientific">Desulforamulus aquiferis</name>
    <dbReference type="NCBI Taxonomy" id="1397668"/>
    <lineage>
        <taxon>Bacteria</taxon>
        <taxon>Bacillati</taxon>
        <taxon>Bacillota</taxon>
        <taxon>Clostridia</taxon>
        <taxon>Eubacteriales</taxon>
        <taxon>Peptococcaceae</taxon>
        <taxon>Desulforamulus</taxon>
    </lineage>
</organism>
<name>A0AAW7ZDT6_9FIRM</name>
<dbReference type="RefSeq" id="WP_304542365.1">
    <property type="nucleotide sequence ID" value="NZ_JARPTC010000011.1"/>
</dbReference>
<reference evidence="1" key="2">
    <citation type="submission" date="2023-03" db="EMBL/GenBank/DDBJ databases">
        <authorList>
            <person name="Zhang Z."/>
        </authorList>
    </citation>
    <scope>NUCLEOTIDE SEQUENCE</scope>
    <source>
        <strain evidence="1">DSA</strain>
    </source>
</reference>
<dbReference type="Pfam" id="PF09388">
    <property type="entry name" value="SpoOE-like"/>
    <property type="match status" value="1"/>
</dbReference>
<dbReference type="GO" id="GO:0043937">
    <property type="term" value="P:regulation of sporulation"/>
    <property type="evidence" value="ECO:0007669"/>
    <property type="project" value="InterPro"/>
</dbReference>
<dbReference type="InterPro" id="IPR018540">
    <property type="entry name" value="Spo0E-like"/>
</dbReference>
<dbReference type="EMBL" id="JARPTC010000011">
    <property type="protein sequence ID" value="MDO7787221.1"/>
    <property type="molecule type" value="Genomic_DNA"/>
</dbReference>
<gene>
    <name evidence="1" type="ORF">P6N53_08315</name>
</gene>
<dbReference type="Gene3D" id="4.10.280.10">
    <property type="entry name" value="Helix-loop-helix DNA-binding domain"/>
    <property type="match status" value="1"/>
</dbReference>
<dbReference type="InterPro" id="IPR036638">
    <property type="entry name" value="HLH_DNA-bd_sf"/>
</dbReference>
<protein>
    <submittedName>
        <fullName evidence="1">Aspartyl-phosphate phosphatase Spo0E family protein</fullName>
    </submittedName>
</protein>
<comment type="caution">
    <text evidence="1">The sequence shown here is derived from an EMBL/GenBank/DDBJ whole genome shotgun (WGS) entry which is preliminary data.</text>
</comment>
<dbReference type="AlphaFoldDB" id="A0AAW7ZDT6"/>